<name>A0AAN6EUK2_EXODE</name>
<dbReference type="Gene3D" id="3.40.50.150">
    <property type="entry name" value="Vaccinia Virus protein VP39"/>
    <property type="match status" value="1"/>
</dbReference>
<dbReference type="InterPro" id="IPR019257">
    <property type="entry name" value="MeTrfase_dom"/>
</dbReference>
<evidence type="ECO:0000313" key="3">
    <source>
        <dbReference type="Proteomes" id="UP001161757"/>
    </source>
</evidence>
<dbReference type="AlphaFoldDB" id="A0AAN6EUK2"/>
<dbReference type="Proteomes" id="UP001161757">
    <property type="component" value="Unassembled WGS sequence"/>
</dbReference>
<feature type="domain" description="Histidine-specific methyltransferase SAM-dependent" evidence="1">
    <location>
        <begin position="51"/>
        <end position="107"/>
    </location>
</feature>
<accession>A0AAN6EUK2</accession>
<sequence length="109" mass="12254">MEDQNMATSSTSSSSPYEIIDIGGSKLCEYLLRALQRNFFNHSEGEVPYISDIFASTDEGLQLWSTITSLPTSYQTREEMDLLHRWRTDIAKHIRPGSSLFDLGSGCLS</sequence>
<organism evidence="2 3">
    <name type="scientific">Exophiala dermatitidis</name>
    <name type="common">Black yeast-like fungus</name>
    <name type="synonym">Wangiella dermatitidis</name>
    <dbReference type="NCBI Taxonomy" id="5970"/>
    <lineage>
        <taxon>Eukaryota</taxon>
        <taxon>Fungi</taxon>
        <taxon>Dikarya</taxon>
        <taxon>Ascomycota</taxon>
        <taxon>Pezizomycotina</taxon>
        <taxon>Eurotiomycetes</taxon>
        <taxon>Chaetothyriomycetidae</taxon>
        <taxon>Chaetothyriales</taxon>
        <taxon>Herpotrichiellaceae</taxon>
        <taxon>Exophiala</taxon>
    </lineage>
</organism>
<comment type="caution">
    <text evidence="2">The sequence shown here is derived from an EMBL/GenBank/DDBJ whole genome shotgun (WGS) entry which is preliminary data.</text>
</comment>
<proteinExistence type="predicted"/>
<protein>
    <recommendedName>
        <fullName evidence="1">Histidine-specific methyltransferase SAM-dependent domain-containing protein</fullName>
    </recommendedName>
</protein>
<dbReference type="EMBL" id="JAJGCB010000012">
    <property type="protein sequence ID" value="KAJ8990087.1"/>
    <property type="molecule type" value="Genomic_DNA"/>
</dbReference>
<dbReference type="Pfam" id="PF10017">
    <property type="entry name" value="Methyltransf_33"/>
    <property type="match status" value="1"/>
</dbReference>
<reference evidence="2" key="1">
    <citation type="submission" date="2023-01" db="EMBL/GenBank/DDBJ databases">
        <title>Exophiala dermititidis isolated from Cystic Fibrosis Patient.</title>
        <authorList>
            <person name="Kurbessoian T."/>
            <person name="Crocker A."/>
            <person name="Murante D."/>
            <person name="Hogan D.A."/>
            <person name="Stajich J.E."/>
        </authorList>
    </citation>
    <scope>NUCLEOTIDE SEQUENCE</scope>
    <source>
        <strain evidence="2">Ex8</strain>
    </source>
</reference>
<evidence type="ECO:0000313" key="2">
    <source>
        <dbReference type="EMBL" id="KAJ8990087.1"/>
    </source>
</evidence>
<evidence type="ECO:0000259" key="1">
    <source>
        <dbReference type="Pfam" id="PF10017"/>
    </source>
</evidence>
<gene>
    <name evidence="2" type="ORF">HRR80_006218</name>
</gene>
<dbReference type="InterPro" id="IPR029063">
    <property type="entry name" value="SAM-dependent_MTases_sf"/>
</dbReference>